<dbReference type="GO" id="GO:0008941">
    <property type="term" value="F:nitric oxide dioxygenase NAD(P)H activity"/>
    <property type="evidence" value="ECO:0007669"/>
    <property type="project" value="TreeGrafter"/>
</dbReference>
<keyword evidence="2" id="KW-0479">Metal-binding</keyword>
<dbReference type="Gene3D" id="1.10.490.10">
    <property type="entry name" value="Globins"/>
    <property type="match status" value="1"/>
</dbReference>
<sequence length="195" mass="22555">MGCVSSTFNHDAHMKFSKQYIRIINRYLPHFPTDEPSNNDDRLTAFTHWEKVFKENIHMDARHTIGSGTPIGKLYQTFYEYLFEHYPHLKPLFQASIQIQSRVLVHISSGMKSLLSSEDLVQKVMELALVHMKIGVAPEDFDPLGESLIQSMKITSGDDWNDQIERAWRRIYCHASILILVNIPNTTLDMGDFKD</sequence>
<evidence type="ECO:0000259" key="5">
    <source>
        <dbReference type="Pfam" id="PF00042"/>
    </source>
</evidence>
<evidence type="ECO:0000256" key="2">
    <source>
        <dbReference type="ARBA" id="ARBA00022723"/>
    </source>
</evidence>
<dbReference type="GO" id="GO:0020037">
    <property type="term" value="F:heme binding"/>
    <property type="evidence" value="ECO:0007669"/>
    <property type="project" value="InterPro"/>
</dbReference>
<dbReference type="EMBL" id="GL376560">
    <property type="status" value="NOT_ANNOTATED_CDS"/>
    <property type="molecule type" value="Genomic_DNA"/>
</dbReference>
<comment type="similarity">
    <text evidence="4">Belongs to the globin family.</text>
</comment>
<dbReference type="VEuPathDB" id="FungiDB:PYU1_G007186"/>
<keyword evidence="1 4" id="KW-0349">Heme</keyword>
<keyword evidence="3" id="KW-0408">Iron</keyword>
<dbReference type="InParanoid" id="K3WQF9"/>
<dbReference type="InterPro" id="IPR000971">
    <property type="entry name" value="Globin"/>
</dbReference>
<feature type="domain" description="Globin" evidence="5">
    <location>
        <begin position="77"/>
        <end position="174"/>
    </location>
</feature>
<dbReference type="OMA" id="RYFEERC"/>
<dbReference type="GO" id="GO:0071500">
    <property type="term" value="P:cellular response to nitrosative stress"/>
    <property type="evidence" value="ECO:0007669"/>
    <property type="project" value="TreeGrafter"/>
</dbReference>
<evidence type="ECO:0000313" key="6">
    <source>
        <dbReference type="EnsemblProtists" id="PYU1_T007201"/>
    </source>
</evidence>
<dbReference type="PANTHER" id="PTHR43396">
    <property type="entry name" value="FLAVOHEMOPROTEIN"/>
    <property type="match status" value="1"/>
</dbReference>
<reference evidence="7" key="1">
    <citation type="journal article" date="2010" name="Genome Biol.">
        <title>Genome sequence of the necrotrophic plant pathogen Pythium ultimum reveals original pathogenicity mechanisms and effector repertoire.</title>
        <authorList>
            <person name="Levesque C.A."/>
            <person name="Brouwer H."/>
            <person name="Cano L."/>
            <person name="Hamilton J.P."/>
            <person name="Holt C."/>
            <person name="Huitema E."/>
            <person name="Raffaele S."/>
            <person name="Robideau G.P."/>
            <person name="Thines M."/>
            <person name="Win J."/>
            <person name="Zerillo M.M."/>
            <person name="Beakes G.W."/>
            <person name="Boore J.L."/>
            <person name="Busam D."/>
            <person name="Dumas B."/>
            <person name="Ferriera S."/>
            <person name="Fuerstenberg S.I."/>
            <person name="Gachon C.M."/>
            <person name="Gaulin E."/>
            <person name="Govers F."/>
            <person name="Grenville-Briggs L."/>
            <person name="Horner N."/>
            <person name="Hostetler J."/>
            <person name="Jiang R.H."/>
            <person name="Johnson J."/>
            <person name="Krajaejun T."/>
            <person name="Lin H."/>
            <person name="Meijer H.J."/>
            <person name="Moore B."/>
            <person name="Morris P."/>
            <person name="Phuntmart V."/>
            <person name="Puiu D."/>
            <person name="Shetty J."/>
            <person name="Stajich J.E."/>
            <person name="Tripathy S."/>
            <person name="Wawra S."/>
            <person name="van West P."/>
            <person name="Whitty B.R."/>
            <person name="Coutinho P.M."/>
            <person name="Henrissat B."/>
            <person name="Martin F."/>
            <person name="Thomas P.D."/>
            <person name="Tyler B.M."/>
            <person name="De Vries R.P."/>
            <person name="Kamoun S."/>
            <person name="Yandell M."/>
            <person name="Tisserat N."/>
            <person name="Buell C.R."/>
        </authorList>
    </citation>
    <scope>NUCLEOTIDE SEQUENCE</scope>
    <source>
        <strain evidence="7">DAOM:BR144</strain>
    </source>
</reference>
<dbReference type="HOGENOM" id="CLU_073476_1_1_1"/>
<dbReference type="Proteomes" id="UP000019132">
    <property type="component" value="Unassembled WGS sequence"/>
</dbReference>
<dbReference type="InterPro" id="IPR012292">
    <property type="entry name" value="Globin/Proto"/>
</dbReference>
<reference evidence="6" key="3">
    <citation type="submission" date="2015-02" db="UniProtKB">
        <authorList>
            <consortium name="EnsemblProtists"/>
        </authorList>
    </citation>
    <scope>IDENTIFICATION</scope>
    <source>
        <strain evidence="6">DAOM BR144</strain>
    </source>
</reference>
<dbReference type="GO" id="GO:0046210">
    <property type="term" value="P:nitric oxide catabolic process"/>
    <property type="evidence" value="ECO:0007669"/>
    <property type="project" value="TreeGrafter"/>
</dbReference>
<keyword evidence="4" id="KW-0561">Oxygen transport</keyword>
<dbReference type="SUPFAM" id="SSF46458">
    <property type="entry name" value="Globin-like"/>
    <property type="match status" value="1"/>
</dbReference>
<dbReference type="GO" id="GO:0071949">
    <property type="term" value="F:FAD binding"/>
    <property type="evidence" value="ECO:0007669"/>
    <property type="project" value="TreeGrafter"/>
</dbReference>
<dbReference type="eggNOG" id="ENOG502RE66">
    <property type="taxonomic scope" value="Eukaryota"/>
</dbReference>
<organism evidence="6 7">
    <name type="scientific">Globisporangium ultimum (strain ATCC 200006 / CBS 805.95 / DAOM BR144)</name>
    <name type="common">Pythium ultimum</name>
    <dbReference type="NCBI Taxonomy" id="431595"/>
    <lineage>
        <taxon>Eukaryota</taxon>
        <taxon>Sar</taxon>
        <taxon>Stramenopiles</taxon>
        <taxon>Oomycota</taxon>
        <taxon>Peronosporomycetes</taxon>
        <taxon>Pythiales</taxon>
        <taxon>Pythiaceae</taxon>
        <taxon>Globisporangium</taxon>
    </lineage>
</organism>
<evidence type="ECO:0000256" key="1">
    <source>
        <dbReference type="ARBA" id="ARBA00022617"/>
    </source>
</evidence>
<proteinExistence type="inferred from homology"/>
<keyword evidence="4" id="KW-0813">Transport</keyword>
<dbReference type="PANTHER" id="PTHR43396:SF3">
    <property type="entry name" value="FLAVOHEMOPROTEIN"/>
    <property type="match status" value="1"/>
</dbReference>
<dbReference type="GO" id="GO:0005344">
    <property type="term" value="F:oxygen carrier activity"/>
    <property type="evidence" value="ECO:0007669"/>
    <property type="project" value="UniProtKB-KW"/>
</dbReference>
<evidence type="ECO:0000256" key="3">
    <source>
        <dbReference type="ARBA" id="ARBA00023004"/>
    </source>
</evidence>
<dbReference type="InterPro" id="IPR009050">
    <property type="entry name" value="Globin-like_sf"/>
</dbReference>
<dbReference type="GO" id="GO:0046872">
    <property type="term" value="F:metal ion binding"/>
    <property type="evidence" value="ECO:0007669"/>
    <property type="project" value="UniProtKB-KW"/>
</dbReference>
<evidence type="ECO:0000313" key="7">
    <source>
        <dbReference type="Proteomes" id="UP000019132"/>
    </source>
</evidence>
<name>K3WQF9_GLOUD</name>
<dbReference type="AlphaFoldDB" id="K3WQF9"/>
<protein>
    <recommendedName>
        <fullName evidence="5">Globin domain-containing protein</fullName>
    </recommendedName>
</protein>
<dbReference type="Pfam" id="PF00042">
    <property type="entry name" value="Globin"/>
    <property type="match status" value="1"/>
</dbReference>
<accession>K3WQF9</accession>
<dbReference type="EnsemblProtists" id="PYU1_T007201">
    <property type="protein sequence ID" value="PYU1_T007201"/>
    <property type="gene ID" value="PYU1_G007186"/>
</dbReference>
<keyword evidence="7" id="KW-1185">Reference proteome</keyword>
<evidence type="ECO:0000256" key="4">
    <source>
        <dbReference type="RuleBase" id="RU000356"/>
    </source>
</evidence>
<reference evidence="7" key="2">
    <citation type="submission" date="2010-04" db="EMBL/GenBank/DDBJ databases">
        <authorList>
            <person name="Buell R."/>
            <person name="Hamilton J."/>
            <person name="Hostetler J."/>
        </authorList>
    </citation>
    <scope>NUCLEOTIDE SEQUENCE [LARGE SCALE GENOMIC DNA]</scope>
    <source>
        <strain evidence="7">DAOM:BR144</strain>
    </source>
</reference>
<dbReference type="GO" id="GO:0019825">
    <property type="term" value="F:oxygen binding"/>
    <property type="evidence" value="ECO:0007669"/>
    <property type="project" value="InterPro"/>
</dbReference>